<accession>A0A0R3RVM0</accession>
<evidence type="ECO:0000313" key="2">
    <source>
        <dbReference type="WBParaSite" id="EEL_0000616201-mRNA-1"/>
    </source>
</evidence>
<evidence type="ECO:0000313" key="1">
    <source>
        <dbReference type="Proteomes" id="UP000050640"/>
    </source>
</evidence>
<organism evidence="1 2">
    <name type="scientific">Elaeophora elaphi</name>
    <dbReference type="NCBI Taxonomy" id="1147741"/>
    <lineage>
        <taxon>Eukaryota</taxon>
        <taxon>Metazoa</taxon>
        <taxon>Ecdysozoa</taxon>
        <taxon>Nematoda</taxon>
        <taxon>Chromadorea</taxon>
        <taxon>Rhabditida</taxon>
        <taxon>Spirurina</taxon>
        <taxon>Spiruromorpha</taxon>
        <taxon>Filarioidea</taxon>
        <taxon>Onchocercidae</taxon>
        <taxon>Elaeophora</taxon>
    </lineage>
</organism>
<keyword evidence="1" id="KW-1185">Reference proteome</keyword>
<dbReference type="Proteomes" id="UP000050640">
    <property type="component" value="Unplaced"/>
</dbReference>
<dbReference type="WBParaSite" id="EEL_0000616201-mRNA-1">
    <property type="protein sequence ID" value="EEL_0000616201-mRNA-1"/>
    <property type="gene ID" value="EEL_0000616201"/>
</dbReference>
<sequence length="148" mass="17080">MAIVFSLSDIGQAFDFQIIFFYNSTNNGKAESRWPRSVKHDLPTKHLFGLHSSTSSIQNKHYYGLTYSYADQTLIAQYYDKFATRQKTIVLVLLSIDIPPLLYMLDSLNAKSERTGRVNFILRINYTFCGSISEFLFGDGYMLIIYEK</sequence>
<dbReference type="AlphaFoldDB" id="A0A0R3RVM0"/>
<protein>
    <submittedName>
        <fullName evidence="2">Uncharacterized protein</fullName>
    </submittedName>
</protein>
<reference evidence="2" key="1">
    <citation type="submission" date="2017-02" db="UniProtKB">
        <authorList>
            <consortium name="WormBaseParasite"/>
        </authorList>
    </citation>
    <scope>IDENTIFICATION</scope>
</reference>
<name>A0A0R3RVM0_9BILA</name>
<proteinExistence type="predicted"/>